<dbReference type="AlphaFoldDB" id="A0A380ENM0"/>
<evidence type="ECO:0000313" key="1">
    <source>
        <dbReference type="EMBL" id="SUL38003.1"/>
    </source>
</evidence>
<evidence type="ECO:0000313" key="2">
    <source>
        <dbReference type="Proteomes" id="UP000254116"/>
    </source>
</evidence>
<sequence>MRFQPPLVITYEQLDTALNTIEDALTALEAGNLDQYDISGQGW</sequence>
<dbReference type="InterPro" id="IPR015422">
    <property type="entry name" value="PyrdxlP-dep_Trfase_small"/>
</dbReference>
<dbReference type="EMBL" id="UHBY01000003">
    <property type="protein sequence ID" value="SUL38003.1"/>
    <property type="molecule type" value="Genomic_DNA"/>
</dbReference>
<keyword evidence="1" id="KW-0032">Aminotransferase</keyword>
<dbReference type="Gene3D" id="3.90.1150.10">
    <property type="entry name" value="Aspartate Aminotransferase, domain 1"/>
    <property type="match status" value="1"/>
</dbReference>
<name>A0A380ENM0_STAAU</name>
<organism evidence="1 2">
    <name type="scientific">Staphylococcus aureus</name>
    <dbReference type="NCBI Taxonomy" id="1280"/>
    <lineage>
        <taxon>Bacteria</taxon>
        <taxon>Bacillati</taxon>
        <taxon>Bacillota</taxon>
        <taxon>Bacilli</taxon>
        <taxon>Bacillales</taxon>
        <taxon>Staphylococcaceae</taxon>
        <taxon>Staphylococcus</taxon>
    </lineage>
</organism>
<dbReference type="Proteomes" id="UP000254116">
    <property type="component" value="Unassembled WGS sequence"/>
</dbReference>
<reference evidence="1 2" key="1">
    <citation type="submission" date="2018-06" db="EMBL/GenBank/DDBJ databases">
        <authorList>
            <consortium name="Pathogen Informatics"/>
            <person name="Doyle S."/>
        </authorList>
    </citation>
    <scope>NUCLEOTIDE SEQUENCE [LARGE SCALE GENOMIC DNA]</scope>
    <source>
        <strain evidence="1 2">NCTC10702</strain>
    </source>
</reference>
<accession>A0A380ENM0</accession>
<dbReference type="GO" id="GO:0034386">
    <property type="term" value="F:4-aminobutyrate:2-oxoglutarate transaminase activity"/>
    <property type="evidence" value="ECO:0007669"/>
    <property type="project" value="UniProtKB-EC"/>
</dbReference>
<keyword evidence="1" id="KW-0808">Transferase</keyword>
<dbReference type="EC" id="2.6.1.19" evidence="1"/>
<gene>
    <name evidence="1" type="ORF">NCTC10702_04023</name>
</gene>
<protein>
    <submittedName>
        <fullName evidence="1">4-aminobutyrate aminotransferase</fullName>
        <ecNumber evidence="1">2.6.1.19</ecNumber>
    </submittedName>
</protein>
<proteinExistence type="predicted"/>